<protein>
    <submittedName>
        <fullName evidence="1">Uncharacterized protein</fullName>
    </submittedName>
</protein>
<dbReference type="Proteomes" id="UP000236291">
    <property type="component" value="Unassembled WGS sequence"/>
</dbReference>
<proteinExistence type="predicted"/>
<sequence length="173" mass="19177">TSMGEEAPTLGWHSIAPATIFVKASDALWKTFTSGNQPFTSSCDHIAILSALTLPRWYCKLLQPPLLQASDRIGEVYVSRNIEVQQRSILTSVVTNLVIGMMRWQKCGLCEGERIGEFESIKGESCCYSALYFTTYQCSIVIENSRSSPISVSLGDDVVPKLPLLCYFAIVRN</sequence>
<evidence type="ECO:0000313" key="2">
    <source>
        <dbReference type="Proteomes" id="UP000236291"/>
    </source>
</evidence>
<accession>A0A2K3N086</accession>
<gene>
    <name evidence="1" type="ORF">L195_g019605</name>
</gene>
<reference evidence="1 2" key="1">
    <citation type="journal article" date="2014" name="Am. J. Bot.">
        <title>Genome assembly and annotation for red clover (Trifolium pratense; Fabaceae).</title>
        <authorList>
            <person name="Istvanek J."/>
            <person name="Jaros M."/>
            <person name="Krenek A."/>
            <person name="Repkova J."/>
        </authorList>
    </citation>
    <scope>NUCLEOTIDE SEQUENCE [LARGE SCALE GENOMIC DNA]</scope>
    <source>
        <strain evidence="2">cv. Tatra</strain>
        <tissue evidence="1">Young leaves</tissue>
    </source>
</reference>
<reference evidence="1 2" key="2">
    <citation type="journal article" date="2017" name="Front. Plant Sci.">
        <title>Gene Classification and Mining of Molecular Markers Useful in Red Clover (Trifolium pratense) Breeding.</title>
        <authorList>
            <person name="Istvanek J."/>
            <person name="Dluhosova J."/>
            <person name="Dluhos P."/>
            <person name="Patkova L."/>
            <person name="Nedelnik J."/>
            <person name="Repkova J."/>
        </authorList>
    </citation>
    <scope>NUCLEOTIDE SEQUENCE [LARGE SCALE GENOMIC DNA]</scope>
    <source>
        <strain evidence="2">cv. Tatra</strain>
        <tissue evidence="1">Young leaves</tissue>
    </source>
</reference>
<evidence type="ECO:0000313" key="1">
    <source>
        <dbReference type="EMBL" id="PNX96399.1"/>
    </source>
</evidence>
<dbReference type="EMBL" id="ASHM01014463">
    <property type="protein sequence ID" value="PNX96399.1"/>
    <property type="molecule type" value="Genomic_DNA"/>
</dbReference>
<dbReference type="AlphaFoldDB" id="A0A2K3N086"/>
<organism evidence="1 2">
    <name type="scientific">Trifolium pratense</name>
    <name type="common">Red clover</name>
    <dbReference type="NCBI Taxonomy" id="57577"/>
    <lineage>
        <taxon>Eukaryota</taxon>
        <taxon>Viridiplantae</taxon>
        <taxon>Streptophyta</taxon>
        <taxon>Embryophyta</taxon>
        <taxon>Tracheophyta</taxon>
        <taxon>Spermatophyta</taxon>
        <taxon>Magnoliopsida</taxon>
        <taxon>eudicotyledons</taxon>
        <taxon>Gunneridae</taxon>
        <taxon>Pentapetalae</taxon>
        <taxon>rosids</taxon>
        <taxon>fabids</taxon>
        <taxon>Fabales</taxon>
        <taxon>Fabaceae</taxon>
        <taxon>Papilionoideae</taxon>
        <taxon>50 kb inversion clade</taxon>
        <taxon>NPAAA clade</taxon>
        <taxon>Hologalegina</taxon>
        <taxon>IRL clade</taxon>
        <taxon>Trifolieae</taxon>
        <taxon>Trifolium</taxon>
    </lineage>
</organism>
<comment type="caution">
    <text evidence="1">The sequence shown here is derived from an EMBL/GenBank/DDBJ whole genome shotgun (WGS) entry which is preliminary data.</text>
</comment>
<feature type="non-terminal residue" evidence="1">
    <location>
        <position position="1"/>
    </location>
</feature>
<name>A0A2K3N086_TRIPR</name>